<proteinExistence type="predicted"/>
<keyword evidence="2" id="KW-1185">Reference proteome</keyword>
<dbReference type="OrthoDB" id="6612741at2759"/>
<protein>
    <submittedName>
        <fullName evidence="1">Retrotransposable element Tf2 protein type 1</fullName>
    </submittedName>
</protein>
<accession>A0A6G0W2T6</accession>
<dbReference type="EMBL" id="VUJU01009291">
    <property type="protein sequence ID" value="KAF0721130.1"/>
    <property type="molecule type" value="Genomic_DNA"/>
</dbReference>
<comment type="caution">
    <text evidence="1">The sequence shown here is derived from an EMBL/GenBank/DDBJ whole genome shotgun (WGS) entry which is preliminary data.</text>
</comment>
<gene>
    <name evidence="1" type="ORF">FWK35_00038098</name>
</gene>
<evidence type="ECO:0000313" key="2">
    <source>
        <dbReference type="Proteomes" id="UP000478052"/>
    </source>
</evidence>
<dbReference type="AlphaFoldDB" id="A0A6G0W2T6"/>
<feature type="non-terminal residue" evidence="1">
    <location>
        <position position="1"/>
    </location>
</feature>
<evidence type="ECO:0000313" key="1">
    <source>
        <dbReference type="EMBL" id="KAF0721130.1"/>
    </source>
</evidence>
<sequence>THKSPKKYEIGDYIMIKNVDTTPGVNKKHIPKFEGPYKIKTILPNDRYVIQDIPGFQVTQIPFNSVYEARNMKPFIKI</sequence>
<name>A0A6G0W2T6_APHCR</name>
<dbReference type="Proteomes" id="UP000478052">
    <property type="component" value="Unassembled WGS sequence"/>
</dbReference>
<reference evidence="1 2" key="1">
    <citation type="submission" date="2019-08" db="EMBL/GenBank/DDBJ databases">
        <title>Whole genome of Aphis craccivora.</title>
        <authorList>
            <person name="Voronova N.V."/>
            <person name="Shulinski R.S."/>
            <person name="Bandarenka Y.V."/>
            <person name="Zhorov D.G."/>
            <person name="Warner D."/>
        </authorList>
    </citation>
    <scope>NUCLEOTIDE SEQUENCE [LARGE SCALE GENOMIC DNA]</scope>
    <source>
        <strain evidence="1">180601</strain>
        <tissue evidence="1">Whole Body</tissue>
    </source>
</reference>
<organism evidence="1 2">
    <name type="scientific">Aphis craccivora</name>
    <name type="common">Cowpea aphid</name>
    <dbReference type="NCBI Taxonomy" id="307492"/>
    <lineage>
        <taxon>Eukaryota</taxon>
        <taxon>Metazoa</taxon>
        <taxon>Ecdysozoa</taxon>
        <taxon>Arthropoda</taxon>
        <taxon>Hexapoda</taxon>
        <taxon>Insecta</taxon>
        <taxon>Pterygota</taxon>
        <taxon>Neoptera</taxon>
        <taxon>Paraneoptera</taxon>
        <taxon>Hemiptera</taxon>
        <taxon>Sternorrhyncha</taxon>
        <taxon>Aphidomorpha</taxon>
        <taxon>Aphidoidea</taxon>
        <taxon>Aphididae</taxon>
        <taxon>Aphidini</taxon>
        <taxon>Aphis</taxon>
        <taxon>Aphis</taxon>
    </lineage>
</organism>